<feature type="domain" description="DEAD-box RNA helicase Q" evidence="11">
    <location>
        <begin position="39"/>
        <end position="67"/>
    </location>
</feature>
<comment type="similarity">
    <text evidence="7">Belongs to the DEAD box helicase family.</text>
</comment>
<evidence type="ECO:0000313" key="13">
    <source>
        <dbReference type="Proteomes" id="UP001224661"/>
    </source>
</evidence>
<evidence type="ECO:0000256" key="8">
    <source>
        <dbReference type="SAM" id="MobiDB-lite"/>
    </source>
</evidence>
<dbReference type="PROSITE" id="PS51194">
    <property type="entry name" value="HELICASE_CTER"/>
    <property type="match status" value="1"/>
</dbReference>
<dbReference type="Pfam" id="PF00271">
    <property type="entry name" value="Helicase_C"/>
    <property type="match status" value="1"/>
</dbReference>
<dbReference type="InterPro" id="IPR014001">
    <property type="entry name" value="Helicase_ATP-bd"/>
</dbReference>
<dbReference type="CDD" id="cd18787">
    <property type="entry name" value="SF2_C_DEAD"/>
    <property type="match status" value="1"/>
</dbReference>
<dbReference type="PANTHER" id="PTHR47963:SF8">
    <property type="entry name" value="ATP-DEPENDENT RNA HELICASE DEAD"/>
    <property type="match status" value="1"/>
</dbReference>
<feature type="region of interest" description="Disordered" evidence="8">
    <location>
        <begin position="1"/>
        <end position="37"/>
    </location>
</feature>
<feature type="compositionally biased region" description="Gly residues" evidence="8">
    <location>
        <begin position="463"/>
        <end position="474"/>
    </location>
</feature>
<keyword evidence="4 7" id="KW-0347">Helicase</keyword>
<proteinExistence type="inferred from homology"/>
<dbReference type="Proteomes" id="UP001224661">
    <property type="component" value="Unassembled WGS sequence"/>
</dbReference>
<dbReference type="SMART" id="SM00487">
    <property type="entry name" value="DEXDc"/>
    <property type="match status" value="1"/>
</dbReference>
<dbReference type="InterPro" id="IPR027417">
    <property type="entry name" value="P-loop_NTPase"/>
</dbReference>
<protein>
    <recommendedName>
        <fullName evidence="1">RNA helicase</fullName>
        <ecNumber evidence="1">3.6.4.13</ecNumber>
    </recommendedName>
</protein>
<dbReference type="CDD" id="cd00268">
    <property type="entry name" value="DEADc"/>
    <property type="match status" value="1"/>
</dbReference>
<accession>A0ABT6RXU8</accession>
<dbReference type="Gene3D" id="3.40.50.300">
    <property type="entry name" value="P-loop containing nucleotide triphosphate hydrolases"/>
    <property type="match status" value="2"/>
</dbReference>
<dbReference type="PROSITE" id="PS00039">
    <property type="entry name" value="DEAD_ATP_HELICASE"/>
    <property type="match status" value="1"/>
</dbReference>
<feature type="compositionally biased region" description="Low complexity" evidence="8">
    <location>
        <begin position="576"/>
        <end position="592"/>
    </location>
</feature>
<reference evidence="12 13" key="1">
    <citation type="submission" date="2023-05" db="EMBL/GenBank/DDBJ databases">
        <title>Draft genome sequence of Streptomyces sp. B-S-A8 isolated from a cave soil in Thailand.</title>
        <authorList>
            <person name="Chamroensaksri N."/>
            <person name="Muangham S."/>
        </authorList>
    </citation>
    <scope>NUCLEOTIDE SEQUENCE [LARGE SCALE GENOMIC DNA]</scope>
    <source>
        <strain evidence="12 13">B-S-A8</strain>
    </source>
</reference>
<dbReference type="InterPro" id="IPR044742">
    <property type="entry name" value="DEAD/DEAH_RhlB"/>
</dbReference>
<name>A0ABT6RXU8_9ACTN</name>
<dbReference type="InterPro" id="IPR001650">
    <property type="entry name" value="Helicase_C-like"/>
</dbReference>
<feature type="compositionally biased region" description="Low complexity" evidence="8">
    <location>
        <begin position="679"/>
        <end position="688"/>
    </location>
</feature>
<feature type="compositionally biased region" description="Basic and acidic residues" evidence="8">
    <location>
        <begin position="445"/>
        <end position="456"/>
    </location>
</feature>
<keyword evidence="3 7" id="KW-0378">Hydrolase</keyword>
<feature type="compositionally biased region" description="Low complexity" evidence="8">
    <location>
        <begin position="542"/>
        <end position="564"/>
    </location>
</feature>
<evidence type="ECO:0000259" key="10">
    <source>
        <dbReference type="PROSITE" id="PS51194"/>
    </source>
</evidence>
<keyword evidence="13" id="KW-1185">Reference proteome</keyword>
<feature type="domain" description="Helicase C-terminal" evidence="10">
    <location>
        <begin position="267"/>
        <end position="428"/>
    </location>
</feature>
<dbReference type="GO" id="GO:0004386">
    <property type="term" value="F:helicase activity"/>
    <property type="evidence" value="ECO:0007669"/>
    <property type="project" value="UniProtKB-KW"/>
</dbReference>
<comment type="caution">
    <text evidence="12">The sequence shown here is derived from an EMBL/GenBank/DDBJ whole genome shotgun (WGS) entry which is preliminary data.</text>
</comment>
<keyword evidence="2 7" id="KW-0547">Nucleotide-binding</keyword>
<dbReference type="InterPro" id="IPR000629">
    <property type="entry name" value="RNA-helicase_DEAD-box_CS"/>
</dbReference>
<evidence type="ECO:0000256" key="6">
    <source>
        <dbReference type="PROSITE-ProRule" id="PRU00552"/>
    </source>
</evidence>
<evidence type="ECO:0000256" key="1">
    <source>
        <dbReference type="ARBA" id="ARBA00012552"/>
    </source>
</evidence>
<dbReference type="InterPro" id="IPR050547">
    <property type="entry name" value="DEAD_box_RNA_helicases"/>
</dbReference>
<evidence type="ECO:0000256" key="2">
    <source>
        <dbReference type="ARBA" id="ARBA00022741"/>
    </source>
</evidence>
<gene>
    <name evidence="12" type="ORF">QIS99_24165</name>
</gene>
<organism evidence="12 13">
    <name type="scientific">Streptomyces solicavernae</name>
    <dbReference type="NCBI Taxonomy" id="3043614"/>
    <lineage>
        <taxon>Bacteria</taxon>
        <taxon>Bacillati</taxon>
        <taxon>Actinomycetota</taxon>
        <taxon>Actinomycetes</taxon>
        <taxon>Kitasatosporales</taxon>
        <taxon>Streptomycetaceae</taxon>
        <taxon>Streptomyces</taxon>
    </lineage>
</organism>
<evidence type="ECO:0000256" key="4">
    <source>
        <dbReference type="ARBA" id="ARBA00022806"/>
    </source>
</evidence>
<dbReference type="PROSITE" id="PS51192">
    <property type="entry name" value="HELICASE_ATP_BIND_1"/>
    <property type="match status" value="1"/>
</dbReference>
<dbReference type="InterPro" id="IPR014014">
    <property type="entry name" value="RNA_helicase_DEAD_Q_motif"/>
</dbReference>
<feature type="compositionally biased region" description="Basic and acidic residues" evidence="8">
    <location>
        <begin position="476"/>
        <end position="485"/>
    </location>
</feature>
<evidence type="ECO:0000256" key="3">
    <source>
        <dbReference type="ARBA" id="ARBA00022801"/>
    </source>
</evidence>
<dbReference type="SUPFAM" id="SSF52540">
    <property type="entry name" value="P-loop containing nucleoside triphosphate hydrolases"/>
    <property type="match status" value="1"/>
</dbReference>
<feature type="short sequence motif" description="Q motif" evidence="6">
    <location>
        <begin position="39"/>
        <end position="67"/>
    </location>
</feature>
<evidence type="ECO:0000313" key="12">
    <source>
        <dbReference type="EMBL" id="MDI3389269.1"/>
    </source>
</evidence>
<dbReference type="InterPro" id="IPR011545">
    <property type="entry name" value="DEAD/DEAH_box_helicase_dom"/>
</dbReference>
<dbReference type="Pfam" id="PF00270">
    <property type="entry name" value="DEAD"/>
    <property type="match status" value="1"/>
</dbReference>
<feature type="compositionally biased region" description="Low complexity" evidence="8">
    <location>
        <begin position="630"/>
        <end position="641"/>
    </location>
</feature>
<dbReference type="EMBL" id="JASCIR010000025">
    <property type="protein sequence ID" value="MDI3389269.1"/>
    <property type="molecule type" value="Genomic_DNA"/>
</dbReference>
<dbReference type="PANTHER" id="PTHR47963">
    <property type="entry name" value="DEAD-BOX ATP-DEPENDENT RNA HELICASE 47, MITOCHONDRIAL"/>
    <property type="match status" value="1"/>
</dbReference>
<feature type="compositionally biased region" description="Basic residues" evidence="8">
    <location>
        <begin position="486"/>
        <end position="498"/>
    </location>
</feature>
<feature type="domain" description="Helicase ATP-binding" evidence="9">
    <location>
        <begin position="70"/>
        <end position="253"/>
    </location>
</feature>
<dbReference type="EC" id="3.6.4.13" evidence="1"/>
<evidence type="ECO:0000256" key="5">
    <source>
        <dbReference type="ARBA" id="ARBA00022840"/>
    </source>
</evidence>
<dbReference type="SMART" id="SM00490">
    <property type="entry name" value="HELICc"/>
    <property type="match status" value="1"/>
</dbReference>
<keyword evidence="5 7" id="KW-0067">ATP-binding</keyword>
<evidence type="ECO:0000256" key="7">
    <source>
        <dbReference type="RuleBase" id="RU000492"/>
    </source>
</evidence>
<dbReference type="PROSITE" id="PS51195">
    <property type="entry name" value="Q_MOTIF"/>
    <property type="match status" value="1"/>
</dbReference>
<evidence type="ECO:0000259" key="9">
    <source>
        <dbReference type="PROSITE" id="PS51192"/>
    </source>
</evidence>
<dbReference type="GO" id="GO:0016787">
    <property type="term" value="F:hydrolase activity"/>
    <property type="evidence" value="ECO:0007669"/>
    <property type="project" value="UniProtKB-KW"/>
</dbReference>
<evidence type="ECO:0000259" key="11">
    <source>
        <dbReference type="PROSITE" id="PS51195"/>
    </source>
</evidence>
<feature type="compositionally biased region" description="Low complexity" evidence="8">
    <location>
        <begin position="504"/>
        <end position="524"/>
    </location>
</feature>
<sequence length="688" mass="74225">MVPYATRPRDSAAGCTPRLGHDPQRSPRAASHRRGSTLTTFRELGILPETAEALEAVGITSPFPIQEQTLPVALSGSDVIGQAKTGTGKTLGFGLPLLERVTVPVDVEAGRAEPEKLTDAPQALVVVPTRELCQQVTNDLQTAGKVRNVRVLAIYGGRAYEPQVEALKKGVDVVVGTPGRLLDLAGQKKLNLKHVRALVLDEADEMLDLGFLPDVEKIINMLPVKRQTMLFSATMPGAVIGLARRYMSQPTHIRATSPDDEGATVANITQRVYRAHSMDKPEMVARILQADGRGLAMIFCRTKRTAADIAEQLERRGFASGAVHGDLGQGAREQALRAFRNGKVDVLVCTDVAARGIDVEGVTHVINYQSPEDEKTYLHRIGRTGRAGASGTAITLVDWDDIPRWQLINKALDLGFNDPVETYSTSPHLYEELGIPEGTKGVLPRAERTRAGLRAEEIEDLGETGGRGGRGGRGGGRREAEEERPKRTRTPRQRRRTRGGAPVDAEAATEAPAAEATATATDADTLTEDKPRTPRRRRRTRAGATAEATAPAEAAVDTAEGTETPEPKPRRRTRKATAPAEAAVDTAEGTETPEPKPRRRTRKATEAPAAEAEAEAAEVKPRRRTRKTAEAAVAPEAVSEPADPEAKPRRRTRKAAEAPVAAEAAEAEAKPRRRRTRAAKPTAESTED</sequence>
<feature type="region of interest" description="Disordered" evidence="8">
    <location>
        <begin position="440"/>
        <end position="688"/>
    </location>
</feature>
<dbReference type="RefSeq" id="WP_282515728.1">
    <property type="nucleotide sequence ID" value="NZ_JASCIR010000025.1"/>
</dbReference>